<evidence type="ECO:0000256" key="5">
    <source>
        <dbReference type="SAM" id="MobiDB-lite"/>
    </source>
</evidence>
<evidence type="ECO:0000256" key="3">
    <source>
        <dbReference type="ARBA" id="ARBA00021321"/>
    </source>
</evidence>
<sequence length="202" mass="22672">MPKERSRRSALHSSSVKLSRSKDVLEETEDPQVLVPQAIDTLESATLKKKDKQQLKREAFLRRLESTQSPYSKSHQRRLKRKAKEQIGQGLEEIRDVLRSVDAADKKQPTIAQDASASAGPEDRSQMQVDGQSSKSVQSASVQSNHIGEGKHTTLSNAQRKKALKIERLRHPLILSNPQFASNPFETIRTHAQNTLVKHVPT</sequence>
<accession>A0AA38PBD1</accession>
<reference evidence="6" key="1">
    <citation type="submission" date="2022-08" db="EMBL/GenBank/DDBJ databases">
        <authorList>
            <consortium name="DOE Joint Genome Institute"/>
            <person name="Min B."/>
            <person name="Riley R."/>
            <person name="Sierra-Patev S."/>
            <person name="Naranjo-Ortiz M."/>
            <person name="Looney B."/>
            <person name="Konkel Z."/>
            <person name="Slot J.C."/>
            <person name="Sakamoto Y."/>
            <person name="Steenwyk J.L."/>
            <person name="Rokas A."/>
            <person name="Carro J."/>
            <person name="Camarero S."/>
            <person name="Ferreira P."/>
            <person name="Molpeceres G."/>
            <person name="Ruiz-Duenas F.J."/>
            <person name="Serrano A."/>
            <person name="Henrissat B."/>
            <person name="Drula E."/>
            <person name="Hughes K.W."/>
            <person name="Mata J.L."/>
            <person name="Ishikawa N.K."/>
            <person name="Vargas-Isla R."/>
            <person name="Ushijima S."/>
            <person name="Smith C.A."/>
            <person name="Ahrendt S."/>
            <person name="Andreopoulos W."/>
            <person name="He G."/>
            <person name="Labutti K."/>
            <person name="Lipzen A."/>
            <person name="Ng V."/>
            <person name="Sandor L."/>
            <person name="Barry K."/>
            <person name="Martinez A.T."/>
            <person name="Xiao Y."/>
            <person name="Gibbons J.G."/>
            <person name="Terashima K."/>
            <person name="Hibbett D.S."/>
            <person name="Grigoriev I.V."/>
        </authorList>
    </citation>
    <scope>NUCLEOTIDE SEQUENCE</scope>
    <source>
        <strain evidence="6">TFB9207</strain>
    </source>
</reference>
<dbReference type="GO" id="GO:0030688">
    <property type="term" value="C:preribosome, small subunit precursor"/>
    <property type="evidence" value="ECO:0007669"/>
    <property type="project" value="InterPro"/>
</dbReference>
<evidence type="ECO:0000256" key="2">
    <source>
        <dbReference type="ARBA" id="ARBA00011022"/>
    </source>
</evidence>
<organism evidence="6 7">
    <name type="scientific">Lentinula raphanica</name>
    <dbReference type="NCBI Taxonomy" id="153919"/>
    <lineage>
        <taxon>Eukaryota</taxon>
        <taxon>Fungi</taxon>
        <taxon>Dikarya</taxon>
        <taxon>Basidiomycota</taxon>
        <taxon>Agaricomycotina</taxon>
        <taxon>Agaricomycetes</taxon>
        <taxon>Agaricomycetidae</taxon>
        <taxon>Agaricales</taxon>
        <taxon>Marasmiineae</taxon>
        <taxon>Omphalotaceae</taxon>
        <taxon>Lentinula</taxon>
    </lineage>
</organism>
<name>A0AA38PBD1_9AGAR</name>
<dbReference type="GO" id="GO:0030686">
    <property type="term" value="C:90S preribosome"/>
    <property type="evidence" value="ECO:0007669"/>
    <property type="project" value="InterPro"/>
</dbReference>
<keyword evidence="7" id="KW-1185">Reference proteome</keyword>
<feature type="compositionally biased region" description="Basic residues" evidence="5">
    <location>
        <begin position="1"/>
        <end position="10"/>
    </location>
</feature>
<feature type="region of interest" description="Disordered" evidence="5">
    <location>
        <begin position="62"/>
        <end position="86"/>
    </location>
</feature>
<dbReference type="Pfam" id="PF15341">
    <property type="entry name" value="SLX9"/>
    <property type="match status" value="1"/>
</dbReference>
<dbReference type="GO" id="GO:0000462">
    <property type="term" value="P:maturation of SSU-rRNA from tricistronic rRNA transcript (SSU-rRNA, 5.8S rRNA, LSU-rRNA)"/>
    <property type="evidence" value="ECO:0007669"/>
    <property type="project" value="InterPro"/>
</dbReference>
<feature type="region of interest" description="Disordered" evidence="5">
    <location>
        <begin position="105"/>
        <end position="159"/>
    </location>
</feature>
<comment type="similarity">
    <text evidence="2">Belongs to the SLX9 family.</text>
</comment>
<evidence type="ECO:0000313" key="6">
    <source>
        <dbReference type="EMBL" id="KAJ3839798.1"/>
    </source>
</evidence>
<dbReference type="PANTHER" id="PTHR31109:SF2">
    <property type="entry name" value="RIBOSOME BIOGENESIS PROTEIN SLX9 HOMOLOG"/>
    <property type="match status" value="1"/>
</dbReference>
<dbReference type="PANTHER" id="PTHR31109">
    <property type="entry name" value="PROTEIN FAM207A"/>
    <property type="match status" value="1"/>
</dbReference>
<comment type="subcellular location">
    <subcellularLocation>
        <location evidence="1">Nucleus</location>
        <location evidence="1">Nucleolus</location>
    </subcellularLocation>
</comment>
<protein>
    <recommendedName>
        <fullName evidence="3">Ribosome biogenesis protein SLX9</fullName>
    </recommendedName>
</protein>
<dbReference type="AlphaFoldDB" id="A0AA38PBD1"/>
<dbReference type="InterPro" id="IPR028160">
    <property type="entry name" value="Slx9-like"/>
</dbReference>
<dbReference type="GO" id="GO:0005730">
    <property type="term" value="C:nucleolus"/>
    <property type="evidence" value="ECO:0007669"/>
    <property type="project" value="UniProtKB-SubCell"/>
</dbReference>
<evidence type="ECO:0000256" key="4">
    <source>
        <dbReference type="ARBA" id="ARBA00023242"/>
    </source>
</evidence>
<feature type="compositionally biased region" description="Basic residues" evidence="5">
    <location>
        <begin position="74"/>
        <end position="83"/>
    </location>
</feature>
<dbReference type="Proteomes" id="UP001163846">
    <property type="component" value="Unassembled WGS sequence"/>
</dbReference>
<keyword evidence="4" id="KW-0539">Nucleus</keyword>
<proteinExistence type="inferred from homology"/>
<feature type="region of interest" description="Disordered" evidence="5">
    <location>
        <begin position="1"/>
        <end position="29"/>
    </location>
</feature>
<dbReference type="EMBL" id="MU806108">
    <property type="protein sequence ID" value="KAJ3839798.1"/>
    <property type="molecule type" value="Genomic_DNA"/>
</dbReference>
<evidence type="ECO:0000256" key="1">
    <source>
        <dbReference type="ARBA" id="ARBA00004604"/>
    </source>
</evidence>
<feature type="compositionally biased region" description="Low complexity" evidence="5">
    <location>
        <begin position="132"/>
        <end position="144"/>
    </location>
</feature>
<evidence type="ECO:0000313" key="7">
    <source>
        <dbReference type="Proteomes" id="UP001163846"/>
    </source>
</evidence>
<gene>
    <name evidence="6" type="ORF">F5878DRAFT_560090</name>
</gene>
<comment type="caution">
    <text evidence="6">The sequence shown here is derived from an EMBL/GenBank/DDBJ whole genome shotgun (WGS) entry which is preliminary data.</text>
</comment>